<gene>
    <name evidence="2" type="ORF">F443_01402</name>
</gene>
<feature type="chain" id="PRO_5004776041" description="AB hydrolase-1 domain-containing protein" evidence="1">
    <location>
        <begin position="21"/>
        <end position="529"/>
    </location>
</feature>
<reference evidence="2 3" key="1">
    <citation type="submission" date="2013-11" db="EMBL/GenBank/DDBJ databases">
        <title>The Genome Sequence of Phytophthora parasitica P1569.</title>
        <authorList>
            <consortium name="The Broad Institute Genomics Platform"/>
            <person name="Russ C."/>
            <person name="Tyler B."/>
            <person name="Panabieres F."/>
            <person name="Shan W."/>
            <person name="Tripathy S."/>
            <person name="Grunwald N."/>
            <person name="Machado M."/>
            <person name="Johnson C.S."/>
            <person name="Arredondo F."/>
            <person name="Hong C."/>
            <person name="Coffey M."/>
            <person name="Young S.K."/>
            <person name="Zeng Q."/>
            <person name="Gargeya S."/>
            <person name="Fitzgerald M."/>
            <person name="Abouelleil A."/>
            <person name="Alvarado L."/>
            <person name="Chapman S.B."/>
            <person name="Gainer-Dewar J."/>
            <person name="Goldberg J."/>
            <person name="Griggs A."/>
            <person name="Gujja S."/>
            <person name="Hansen M."/>
            <person name="Howarth C."/>
            <person name="Imamovic A."/>
            <person name="Ireland A."/>
            <person name="Larimer J."/>
            <person name="McCowan C."/>
            <person name="Murphy C."/>
            <person name="Pearson M."/>
            <person name="Poon T.W."/>
            <person name="Priest M."/>
            <person name="Roberts A."/>
            <person name="Saif S."/>
            <person name="Shea T."/>
            <person name="Sykes S."/>
            <person name="Wortman J."/>
            <person name="Nusbaum C."/>
            <person name="Birren B."/>
        </authorList>
    </citation>
    <scope>NUCLEOTIDE SEQUENCE [LARGE SCALE GENOMIC DNA]</scope>
    <source>
        <strain evidence="2 3">P1569</strain>
    </source>
</reference>
<dbReference type="Gene3D" id="3.40.50.1820">
    <property type="entry name" value="alpha/beta hydrolase"/>
    <property type="match status" value="1"/>
</dbReference>
<evidence type="ECO:0000313" key="2">
    <source>
        <dbReference type="EMBL" id="ETI55953.1"/>
    </source>
</evidence>
<keyword evidence="1" id="KW-0732">Signal</keyword>
<keyword evidence="3" id="KW-1185">Reference proteome</keyword>
<feature type="signal peptide" evidence="1">
    <location>
        <begin position="1"/>
        <end position="20"/>
    </location>
</feature>
<comment type="caution">
    <text evidence="2">The sequence shown here is derived from an EMBL/GenBank/DDBJ whole genome shotgun (WGS) entry which is preliminary data.</text>
</comment>
<dbReference type="HOGENOM" id="CLU_028087_0_0_1"/>
<dbReference type="PANTHER" id="PTHR22538">
    <property type="entry name" value="CILIA- AND FLAGELLA-ASSOCIATED PROTEIN 74"/>
    <property type="match status" value="1"/>
</dbReference>
<dbReference type="Proteomes" id="UP000018721">
    <property type="component" value="Unassembled WGS sequence"/>
</dbReference>
<dbReference type="OrthoDB" id="95392at2759"/>
<proteinExistence type="predicted"/>
<accession>V9FYW1</accession>
<dbReference type="InterPro" id="IPR029058">
    <property type="entry name" value="AB_hydrolase_fold"/>
</dbReference>
<dbReference type="EMBL" id="ANIZ01000222">
    <property type="protein sequence ID" value="ETI55953.1"/>
    <property type="molecule type" value="Genomic_DNA"/>
</dbReference>
<evidence type="ECO:0000256" key="1">
    <source>
        <dbReference type="SAM" id="SignalP"/>
    </source>
</evidence>
<name>V9FYW1_PHYNI</name>
<dbReference type="AlphaFoldDB" id="V9FYW1"/>
<protein>
    <recommendedName>
        <fullName evidence="4">AB hydrolase-1 domain-containing protein</fullName>
    </recommendedName>
</protein>
<sequence>MSTLLLWLVTALVALVQATAAPLQVLENGTTYWPSLRFHFTVKRSSMKVHGKAEFTVLANPVVLHDDTTSVLYDTVATFTEDSTIFNYTMVNGVSYLTRSYIDDSNATSVQCYESGILPSINSIIAGLTEASPVSSISTSFGSFVECSSKDQFEVSVNGVPFGLCYEGYSGFTMYGADMDINVEYLSSSDEIHTPVLDENSVKCDALATSYSVTSLGKSLLTGQPIPIESARMLKAEFGFSLDTSPCSCKSTPRPCIFIHGQGIKQEMAENQDSFPTRYWGNMTDHAPCCTTIKFAVLNTVNNSWTDDIQQQKVCDRALAVSDTSIKSRISDTIIITHSMGALMLGGAIASGKCSLAPSTTWISTGAPMRGSMGSDYLQGSCEGETNRVMEKVANITGRCPVSTAIRSLAYEDGDYASVKLNRAYKEAQEVYRTHVKAAMCSYKHSGLISNYQWQFWLLGKVVPHKSPQNDGMVEFHSCAGGFPESKFGNNYRDQFYVTKLNHFDVAFQSGDALLDEAKMPMKWFECLL</sequence>
<dbReference type="PANTHER" id="PTHR22538:SF1">
    <property type="entry name" value="VWFD DOMAIN-CONTAINING PROTEIN"/>
    <property type="match status" value="1"/>
</dbReference>
<evidence type="ECO:0008006" key="4">
    <source>
        <dbReference type="Google" id="ProtNLM"/>
    </source>
</evidence>
<evidence type="ECO:0000313" key="3">
    <source>
        <dbReference type="Proteomes" id="UP000018721"/>
    </source>
</evidence>
<organism evidence="2 3">
    <name type="scientific">Phytophthora nicotianae P1569</name>
    <dbReference type="NCBI Taxonomy" id="1317065"/>
    <lineage>
        <taxon>Eukaryota</taxon>
        <taxon>Sar</taxon>
        <taxon>Stramenopiles</taxon>
        <taxon>Oomycota</taxon>
        <taxon>Peronosporomycetes</taxon>
        <taxon>Peronosporales</taxon>
        <taxon>Peronosporaceae</taxon>
        <taxon>Phytophthora</taxon>
    </lineage>
</organism>